<reference evidence="1" key="1">
    <citation type="submission" date="2013-10" db="EMBL/GenBank/DDBJ databases">
        <title>Genomic analysis of the causative agents of coccidiosis in chickens.</title>
        <authorList>
            <person name="Reid A.J."/>
            <person name="Blake D."/>
            <person name="Billington K."/>
            <person name="Browne H."/>
            <person name="Dunn M."/>
            <person name="Hung S."/>
            <person name="Kawahara F."/>
            <person name="Miranda-Saavedra D."/>
            <person name="Mourier T."/>
            <person name="Nagra H."/>
            <person name="Otto T.D."/>
            <person name="Rawlings N."/>
            <person name="Sanchez A."/>
            <person name="Sanders M."/>
            <person name="Subramaniam C."/>
            <person name="Tay Y."/>
            <person name="Dear P."/>
            <person name="Doerig C."/>
            <person name="Gruber A."/>
            <person name="Parkinson J."/>
            <person name="Shirley M."/>
            <person name="Wan K.L."/>
            <person name="Berriman M."/>
            <person name="Tomley F."/>
            <person name="Pain A."/>
        </authorList>
    </citation>
    <scope>NUCLEOTIDE SEQUENCE [LARGE SCALE GENOMIC DNA]</scope>
    <source>
        <strain evidence="1">Houghton</strain>
    </source>
</reference>
<dbReference type="EMBL" id="HG672562">
    <property type="protein sequence ID" value="CDI82584.1"/>
    <property type="molecule type" value="Genomic_DNA"/>
</dbReference>
<dbReference type="AlphaFoldDB" id="U6GVL6"/>
<evidence type="ECO:0000313" key="1">
    <source>
        <dbReference type="EMBL" id="CDI82584.1"/>
    </source>
</evidence>
<keyword evidence="2" id="KW-1185">Reference proteome</keyword>
<proteinExistence type="predicted"/>
<accession>U6GVL6</accession>
<protein>
    <submittedName>
        <fullName evidence="1">Uncharacterized protein</fullName>
    </submittedName>
</protein>
<dbReference type="Proteomes" id="UP000018050">
    <property type="component" value="Unassembled WGS sequence"/>
</dbReference>
<name>U6GVL6_EIMAC</name>
<dbReference type="RefSeq" id="XP_013248064.1">
    <property type="nucleotide sequence ID" value="XM_013392610.1"/>
</dbReference>
<dbReference type="GeneID" id="25270989"/>
<dbReference type="VEuPathDB" id="ToxoDB:EAH_00029190"/>
<sequence>MHLEDCVYPVRETPPALLAANKPARQAVHSLMWRQEWSSSSTRACPIMERDCPEIKASIVLRKEKAMNTLMVDANGVNSNCLATGLVQVQRLVGWSKDDVVFAFRSINALLEGRLLFWDCSEAFLLATFYLTVRTLTSRRMSLGWPDSCNWDALEHASLYCGDIGMEGYTMVAEA</sequence>
<organism evidence="1 2">
    <name type="scientific">Eimeria acervulina</name>
    <name type="common">Coccidian parasite</name>
    <dbReference type="NCBI Taxonomy" id="5801"/>
    <lineage>
        <taxon>Eukaryota</taxon>
        <taxon>Sar</taxon>
        <taxon>Alveolata</taxon>
        <taxon>Apicomplexa</taxon>
        <taxon>Conoidasida</taxon>
        <taxon>Coccidia</taxon>
        <taxon>Eucoccidiorida</taxon>
        <taxon>Eimeriorina</taxon>
        <taxon>Eimeriidae</taxon>
        <taxon>Eimeria</taxon>
    </lineage>
</organism>
<reference evidence="1" key="2">
    <citation type="submission" date="2013-10" db="EMBL/GenBank/DDBJ databases">
        <authorList>
            <person name="Aslett M."/>
        </authorList>
    </citation>
    <scope>NUCLEOTIDE SEQUENCE [LARGE SCALE GENOMIC DNA]</scope>
    <source>
        <strain evidence="1">Houghton</strain>
    </source>
</reference>
<evidence type="ECO:0000313" key="2">
    <source>
        <dbReference type="Proteomes" id="UP000018050"/>
    </source>
</evidence>
<gene>
    <name evidence="1" type="ORF">EAH_00029190</name>
</gene>